<gene>
    <name evidence="1" type="ORF">AO498_08520</name>
</gene>
<dbReference type="EMBL" id="CP012836">
    <property type="protein sequence ID" value="AMQ56458.1"/>
    <property type="molecule type" value="Genomic_DNA"/>
</dbReference>
<accession>A0A142EMV3</accession>
<dbReference type="KEGG" id="alm:AO498_08520"/>
<name>A0A142EMV3_9BACT</name>
<keyword evidence="2" id="KW-1185">Reference proteome</keyword>
<organism evidence="1 2">
    <name type="scientific">Algoriphagus sanaruensis</name>
    <dbReference type="NCBI Taxonomy" id="1727163"/>
    <lineage>
        <taxon>Bacteria</taxon>
        <taxon>Pseudomonadati</taxon>
        <taxon>Bacteroidota</taxon>
        <taxon>Cytophagia</taxon>
        <taxon>Cytophagales</taxon>
        <taxon>Cyclobacteriaceae</taxon>
        <taxon>Algoriphagus</taxon>
    </lineage>
</organism>
<reference evidence="2" key="1">
    <citation type="submission" date="2015-09" db="EMBL/GenBank/DDBJ databases">
        <title>Complete sequence of Algoriphagus sp. M8-2.</title>
        <authorList>
            <person name="Shintani M."/>
        </authorList>
    </citation>
    <scope>NUCLEOTIDE SEQUENCE [LARGE SCALE GENOMIC DNA]</scope>
    <source>
        <strain evidence="2">M8-2</strain>
    </source>
</reference>
<dbReference type="STRING" id="1727163.AO498_08520"/>
<reference evidence="1 2" key="2">
    <citation type="journal article" date="2016" name="Genome Announc.">
        <title>Complete Genome Sequence of Algoriphagus sp. Strain M8-2, Isolated from a Brackish Lake.</title>
        <authorList>
            <person name="Muraguchi Y."/>
            <person name="Kushimoto K."/>
            <person name="Ohtsubo Y."/>
            <person name="Suzuki T."/>
            <person name="Dohra H."/>
            <person name="Kimbara K."/>
            <person name="Shintani M."/>
        </authorList>
    </citation>
    <scope>NUCLEOTIDE SEQUENCE [LARGE SCALE GENOMIC DNA]</scope>
    <source>
        <strain evidence="1 2">M8-2</strain>
    </source>
</reference>
<evidence type="ECO:0000313" key="2">
    <source>
        <dbReference type="Proteomes" id="UP000073816"/>
    </source>
</evidence>
<dbReference type="Proteomes" id="UP000073816">
    <property type="component" value="Chromosome"/>
</dbReference>
<proteinExistence type="predicted"/>
<evidence type="ECO:0000313" key="1">
    <source>
        <dbReference type="EMBL" id="AMQ56458.1"/>
    </source>
</evidence>
<sequence>MNEELNLKSNRFIDWAGWVSTNKANIFFKIPEIHPYFENFVSQTFLEKGTLIQLVCHEMNLLSNSKTHEFFTGNSSKLIFITIQFHRALLFEWLKEQAILGLYLKLHSV</sequence>
<protein>
    <submittedName>
        <fullName evidence="1">Uncharacterized protein</fullName>
    </submittedName>
</protein>
<dbReference type="AlphaFoldDB" id="A0A142EMV3"/>